<dbReference type="KEGG" id="bcou:IC761_06010"/>
<dbReference type="EMBL" id="CP061379">
    <property type="protein sequence ID" value="QPF95098.1"/>
    <property type="molecule type" value="Genomic_DNA"/>
</dbReference>
<organism evidence="3 4">
    <name type="scientific">Bradyrhizobium commune</name>
    <dbReference type="NCBI Taxonomy" id="83627"/>
    <lineage>
        <taxon>Bacteria</taxon>
        <taxon>Pseudomonadati</taxon>
        <taxon>Pseudomonadota</taxon>
        <taxon>Alphaproteobacteria</taxon>
        <taxon>Hyphomicrobiales</taxon>
        <taxon>Nitrobacteraceae</taxon>
        <taxon>Bradyrhizobium</taxon>
    </lineage>
</organism>
<feature type="transmembrane region" description="Helical" evidence="2">
    <location>
        <begin position="116"/>
        <end position="135"/>
    </location>
</feature>
<accession>A0A7S9H2W7</accession>
<evidence type="ECO:0000313" key="3">
    <source>
        <dbReference type="EMBL" id="QPF95098.1"/>
    </source>
</evidence>
<evidence type="ECO:0000256" key="1">
    <source>
        <dbReference type="SAM" id="MobiDB-lite"/>
    </source>
</evidence>
<keyword evidence="4" id="KW-1185">Reference proteome</keyword>
<proteinExistence type="predicted"/>
<name>A0A7S9H2W7_9BRAD</name>
<evidence type="ECO:0000313" key="4">
    <source>
        <dbReference type="Proteomes" id="UP000594621"/>
    </source>
</evidence>
<keyword evidence="2" id="KW-1133">Transmembrane helix</keyword>
<keyword evidence="2" id="KW-0472">Membrane</keyword>
<dbReference type="AlphaFoldDB" id="A0A7S9H2W7"/>
<evidence type="ECO:0000256" key="2">
    <source>
        <dbReference type="SAM" id="Phobius"/>
    </source>
</evidence>
<reference evidence="3 4" key="1">
    <citation type="submission" date="2020-09" db="EMBL/GenBank/DDBJ databases">
        <title>Complete genomes of bradyrhizobia occurring on native shrubby legumes in Australia.</title>
        <authorList>
            <person name="Lafay B."/>
        </authorList>
    </citation>
    <scope>NUCLEOTIDE SEQUENCE [LARGE SCALE GENOMIC DNA]</scope>
    <source>
        <strain evidence="3 4">BDV5040</strain>
    </source>
</reference>
<keyword evidence="2" id="KW-0812">Transmembrane</keyword>
<gene>
    <name evidence="3" type="ORF">IC761_06010</name>
</gene>
<sequence length="136" mass="15557">MQPIDFRYRMSDQGRIVLGPLSSEETLEFEVLSRRDREGRLDLPSELRLLELYVKYSGSSTQVPLAPLQPVDEPFEHERLEPAYAPFGPADFEHVDDTNEPLPWRKPQSPRSSHNYVVPIVVVMSVGFMLIAMLTS</sequence>
<feature type="region of interest" description="Disordered" evidence="1">
    <location>
        <begin position="90"/>
        <end position="109"/>
    </location>
</feature>
<dbReference type="Proteomes" id="UP000594621">
    <property type="component" value="Chromosome"/>
</dbReference>
<protein>
    <submittedName>
        <fullName evidence="3">Uncharacterized protein</fullName>
    </submittedName>
</protein>